<dbReference type="CDD" id="cd03020">
    <property type="entry name" value="DsbA_DsbC_DsbG"/>
    <property type="match status" value="1"/>
</dbReference>
<keyword evidence="3 7" id="KW-0732">Signal</keyword>
<keyword evidence="6 7" id="KW-0676">Redox-active center</keyword>
<protein>
    <recommendedName>
        <fullName evidence="7">Thiol:disulfide interchange protein</fullName>
    </recommendedName>
</protein>
<dbReference type="SUPFAM" id="SSF52833">
    <property type="entry name" value="Thioredoxin-like"/>
    <property type="match status" value="1"/>
</dbReference>
<sequence length="241" mass="26002">MLFKRIAGWALALAAMNASAGPEQAIQQTLERLQFPAKVTAVSETPIAGLYQVQLENGRVLYASGDGKYMMQGSLFDVASGQPRNLTAAAEAEARGTKQAIDAIPKEELVIFAPKNPKTHVTIFTDVDCGYCRKLHSEIEQLNELGIEVRYAAFPRSGMGNPVADTMQSVWCAEDKQTAMTRAKQGKSVKSSKCDDPVAEQFELGQKLGVQGTPAIFLANGIMLPGYKPAEVLAAEAMAYE</sequence>
<dbReference type="Gene3D" id="3.40.30.10">
    <property type="entry name" value="Glutaredoxin"/>
    <property type="match status" value="1"/>
</dbReference>
<dbReference type="InterPro" id="IPR036249">
    <property type="entry name" value="Thioredoxin-like_sf"/>
</dbReference>
<evidence type="ECO:0000259" key="8">
    <source>
        <dbReference type="Pfam" id="PF10411"/>
    </source>
</evidence>
<dbReference type="InterPro" id="IPR009094">
    <property type="entry name" value="DiS-bond_isomerase_DsbC/G_N_sf"/>
</dbReference>
<dbReference type="InterPro" id="IPR033954">
    <property type="entry name" value="DiS-bond_Isoase_DsbC/G"/>
</dbReference>
<dbReference type="Gene3D" id="3.10.450.70">
    <property type="entry name" value="Disulphide bond isomerase, DsbC/G, N-terminal"/>
    <property type="match status" value="1"/>
</dbReference>
<dbReference type="SUPFAM" id="SSF54423">
    <property type="entry name" value="DsbC/DsbG N-terminal domain-like"/>
    <property type="match status" value="1"/>
</dbReference>
<dbReference type="Pfam" id="PF13098">
    <property type="entry name" value="Thioredoxin_2"/>
    <property type="match status" value="1"/>
</dbReference>
<evidence type="ECO:0000256" key="1">
    <source>
        <dbReference type="ARBA" id="ARBA00004418"/>
    </source>
</evidence>
<evidence type="ECO:0000256" key="7">
    <source>
        <dbReference type="RuleBase" id="RU364038"/>
    </source>
</evidence>
<dbReference type="Proteomes" id="UP000243207">
    <property type="component" value="Chromosome I"/>
</dbReference>
<keyword evidence="11" id="KW-1185">Reference proteome</keyword>
<reference evidence="11" key="1">
    <citation type="submission" date="2016-10" db="EMBL/GenBank/DDBJ databases">
        <authorList>
            <person name="Varghese N."/>
            <person name="Submissions S."/>
        </authorList>
    </citation>
    <scope>NUCLEOTIDE SEQUENCE [LARGE SCALE GENOMIC DNA]</scope>
    <source>
        <strain evidence="11">NRRL B-51270</strain>
    </source>
</reference>
<dbReference type="PANTHER" id="PTHR35272">
    <property type="entry name" value="THIOL:DISULFIDE INTERCHANGE PROTEIN DSBC-RELATED"/>
    <property type="match status" value="1"/>
</dbReference>
<dbReference type="InterPro" id="IPR018950">
    <property type="entry name" value="DiS-bond_isomerase_DsbC/G_N"/>
</dbReference>
<comment type="subcellular location">
    <subcellularLocation>
        <location evidence="1 7">Periplasm</location>
    </subcellularLocation>
</comment>
<dbReference type="GO" id="GO:0042597">
    <property type="term" value="C:periplasmic space"/>
    <property type="evidence" value="ECO:0007669"/>
    <property type="project" value="UniProtKB-SubCell"/>
</dbReference>
<dbReference type="InterPro" id="IPR012336">
    <property type="entry name" value="Thioredoxin-like_fold"/>
</dbReference>
<dbReference type="OrthoDB" id="12976at2"/>
<dbReference type="EMBL" id="LT629736">
    <property type="protein sequence ID" value="SDS83623.1"/>
    <property type="molecule type" value="Genomic_DNA"/>
</dbReference>
<feature type="domain" description="Thioredoxin-like fold" evidence="9">
    <location>
        <begin position="115"/>
        <end position="235"/>
    </location>
</feature>
<accession>A0A1H1VFW2</accession>
<feature type="domain" description="Disulphide bond isomerase DsbC/G N-terminal" evidence="8">
    <location>
        <begin position="18"/>
        <end position="88"/>
    </location>
</feature>
<evidence type="ECO:0000256" key="6">
    <source>
        <dbReference type="ARBA" id="ARBA00023284"/>
    </source>
</evidence>
<organism evidence="10 11">
    <name type="scientific">Halopseudomonas xinjiangensis</name>
    <dbReference type="NCBI Taxonomy" id="487184"/>
    <lineage>
        <taxon>Bacteria</taxon>
        <taxon>Pseudomonadati</taxon>
        <taxon>Pseudomonadota</taxon>
        <taxon>Gammaproteobacteria</taxon>
        <taxon>Pseudomonadales</taxon>
        <taxon>Pseudomonadaceae</taxon>
        <taxon>Halopseudomonas</taxon>
    </lineage>
</organism>
<proteinExistence type="inferred from homology"/>
<evidence type="ECO:0000256" key="4">
    <source>
        <dbReference type="ARBA" id="ARBA00022764"/>
    </source>
</evidence>
<keyword evidence="5" id="KW-1015">Disulfide bond</keyword>
<name>A0A1H1VFW2_9GAMM</name>
<dbReference type="InterPro" id="IPR051470">
    <property type="entry name" value="Thiol:disulfide_interchange"/>
</dbReference>
<dbReference type="AlphaFoldDB" id="A0A1H1VFW2"/>
<dbReference type="Pfam" id="PF10411">
    <property type="entry name" value="DsbC_N"/>
    <property type="match status" value="1"/>
</dbReference>
<keyword evidence="4 7" id="KW-0574">Periplasm</keyword>
<comment type="similarity">
    <text evidence="2 7">Belongs to the thioredoxin family. DsbC subfamily.</text>
</comment>
<comment type="function">
    <text evidence="7">Required for disulfide bond formation in some periplasmic proteins. Acts by transferring its disulfide bond to other proteins and is reduced in the process.</text>
</comment>
<evidence type="ECO:0000313" key="10">
    <source>
        <dbReference type="EMBL" id="SDS83623.1"/>
    </source>
</evidence>
<dbReference type="RefSeq" id="WP_093394741.1">
    <property type="nucleotide sequence ID" value="NZ_LT629736.1"/>
</dbReference>
<feature type="signal peptide" evidence="7">
    <location>
        <begin position="1"/>
        <end position="20"/>
    </location>
</feature>
<feature type="chain" id="PRO_5010008408" description="Thiol:disulfide interchange protein" evidence="7">
    <location>
        <begin position="21"/>
        <end position="241"/>
    </location>
</feature>
<evidence type="ECO:0000256" key="2">
    <source>
        <dbReference type="ARBA" id="ARBA00009813"/>
    </source>
</evidence>
<dbReference type="PANTHER" id="PTHR35272:SF3">
    <property type="entry name" value="THIOL:DISULFIDE INTERCHANGE PROTEIN DSBC"/>
    <property type="match status" value="1"/>
</dbReference>
<evidence type="ECO:0000259" key="9">
    <source>
        <dbReference type="Pfam" id="PF13098"/>
    </source>
</evidence>
<evidence type="ECO:0000256" key="3">
    <source>
        <dbReference type="ARBA" id="ARBA00022729"/>
    </source>
</evidence>
<gene>
    <name evidence="10" type="ORF">SAMN05216421_2292</name>
</gene>
<dbReference type="STRING" id="487184.SAMN05216421_2292"/>
<evidence type="ECO:0000313" key="11">
    <source>
        <dbReference type="Proteomes" id="UP000243207"/>
    </source>
</evidence>
<evidence type="ECO:0000256" key="5">
    <source>
        <dbReference type="ARBA" id="ARBA00023157"/>
    </source>
</evidence>